<reference evidence="4 5" key="1">
    <citation type="submission" date="2016-01" db="EMBL/GenBank/DDBJ databases">
        <title>Complete Genome Sequence of Paenibacillus yonginensis DCY84, a novel Plant Growth-Promoting Bacteria with Elicitation of Induced Systemic Resistance.</title>
        <authorList>
            <person name="Kim Y.J."/>
            <person name="Yang D.C."/>
            <person name="Sukweenadhi J."/>
        </authorList>
    </citation>
    <scope>NUCLEOTIDE SEQUENCE [LARGE SCALE GENOMIC DNA]</scope>
    <source>
        <strain evidence="4 5">DCY84</strain>
    </source>
</reference>
<protein>
    <submittedName>
        <fullName evidence="4">ABC transporter</fullName>
    </submittedName>
</protein>
<evidence type="ECO:0000259" key="3">
    <source>
        <dbReference type="Pfam" id="PF03109"/>
    </source>
</evidence>
<dbReference type="EMBL" id="CP014167">
    <property type="protein sequence ID" value="ANS76864.1"/>
    <property type="molecule type" value="Genomic_DNA"/>
</dbReference>
<dbReference type="KEGG" id="pyg:AWM70_21650"/>
<dbReference type="CDD" id="cd05121">
    <property type="entry name" value="ABC1_ADCK3-like"/>
    <property type="match status" value="1"/>
</dbReference>
<dbReference type="Pfam" id="PF03109">
    <property type="entry name" value="ABC1"/>
    <property type="match status" value="1"/>
</dbReference>
<evidence type="ECO:0000313" key="4">
    <source>
        <dbReference type="EMBL" id="ANS76864.1"/>
    </source>
</evidence>
<dbReference type="InterPro" id="IPR050154">
    <property type="entry name" value="UbiB_kinase"/>
</dbReference>
<comment type="similarity">
    <text evidence="1">Belongs to the protein kinase superfamily. ADCK protein kinase family.</text>
</comment>
<dbReference type="AlphaFoldDB" id="A0A1B1N623"/>
<dbReference type="RefSeq" id="WP_068699926.1">
    <property type="nucleotide sequence ID" value="NZ_CP014167.1"/>
</dbReference>
<keyword evidence="2" id="KW-0472">Membrane</keyword>
<dbReference type="OrthoDB" id="9795390at2"/>
<feature type="transmembrane region" description="Helical" evidence="2">
    <location>
        <begin position="524"/>
        <end position="550"/>
    </location>
</feature>
<organism evidence="4 5">
    <name type="scientific">Paenibacillus yonginensis</name>
    <dbReference type="NCBI Taxonomy" id="1462996"/>
    <lineage>
        <taxon>Bacteria</taxon>
        <taxon>Bacillati</taxon>
        <taxon>Bacillota</taxon>
        <taxon>Bacilli</taxon>
        <taxon>Bacillales</taxon>
        <taxon>Paenibacillaceae</taxon>
        <taxon>Paenibacillus</taxon>
    </lineage>
</organism>
<dbReference type="InterPro" id="IPR004147">
    <property type="entry name" value="ABC1_dom"/>
</dbReference>
<dbReference type="STRING" id="1462996.AWM70_21650"/>
<feature type="transmembrane region" description="Helical" evidence="2">
    <location>
        <begin position="496"/>
        <end position="518"/>
    </location>
</feature>
<keyword evidence="2" id="KW-0812">Transmembrane</keyword>
<sequence length="555" mass="62196">MKAGKRVRHLLRYREIASALVRNGFGYIAHELGFPDHNPFKGRKEEAQPKTRGERIRLILEELGPTYVKIGQIASTRPDLLPADIIAELEKLQDNVPPFSYEAAAAIVEEELGGSIEELFLDFARVPMAAASIGQVHEAVLPDGSRVAVKVQRPNVEQVIRTDLDILLELSRIAEERLAWAKHYRVREIAEEIAKVLNEELDYTLEARNGEKISAQSLQSGSVRTPNLHWEYCTRRVLTMEFLTGIKLTDAKRLEVAGVDRKQLASRIASVIFHQILVEGFFHGDPHPGNFLVLPGGELAMLDFGMVGRLSPSMKQHFASMVIALRSQSSKGIIRAIAAMGIVPDDVNEAKLFDDVEQLRERYYNVPLSQISLGEAVNDLFRVAFRHRIRLPSELTLVGKALLTMEGVVTALDPDISVFDIAEPYGLQLLKERVNPVNVFKKWSDKIPDYWDLLTDVPKNIKILSTLVKKGKVQVELTVPELNAFLRRMDRVSNRVSFSIVLLSFSILMTGLIIASAMSSQQSVLWNFPVIEIGLIISGVLVAWLILAIFRSGRF</sequence>
<feature type="domain" description="ABC1 atypical kinase-like" evidence="3">
    <location>
        <begin position="91"/>
        <end position="335"/>
    </location>
</feature>
<evidence type="ECO:0000256" key="2">
    <source>
        <dbReference type="SAM" id="Phobius"/>
    </source>
</evidence>
<keyword evidence="5" id="KW-1185">Reference proteome</keyword>
<evidence type="ECO:0000256" key="1">
    <source>
        <dbReference type="ARBA" id="ARBA00009670"/>
    </source>
</evidence>
<dbReference type="PANTHER" id="PTHR10566">
    <property type="entry name" value="CHAPERONE-ACTIVITY OF BC1 COMPLEX CABC1 -RELATED"/>
    <property type="match status" value="1"/>
</dbReference>
<keyword evidence="2" id="KW-1133">Transmembrane helix</keyword>
<dbReference type="PANTHER" id="PTHR10566:SF113">
    <property type="entry name" value="PROTEIN ACTIVITY OF BC1 COMPLEX KINASE 7, CHLOROPLASTIC"/>
    <property type="match status" value="1"/>
</dbReference>
<dbReference type="SUPFAM" id="SSF56112">
    <property type="entry name" value="Protein kinase-like (PK-like)"/>
    <property type="match status" value="1"/>
</dbReference>
<proteinExistence type="inferred from homology"/>
<dbReference type="InterPro" id="IPR011009">
    <property type="entry name" value="Kinase-like_dom_sf"/>
</dbReference>
<gene>
    <name evidence="4" type="ORF">AWM70_21650</name>
</gene>
<accession>A0A1B1N623</accession>
<evidence type="ECO:0000313" key="5">
    <source>
        <dbReference type="Proteomes" id="UP000092573"/>
    </source>
</evidence>
<dbReference type="Proteomes" id="UP000092573">
    <property type="component" value="Chromosome"/>
</dbReference>
<name>A0A1B1N623_9BACL</name>